<dbReference type="Proteomes" id="UP001320876">
    <property type="component" value="Unassembled WGS sequence"/>
</dbReference>
<dbReference type="InterPro" id="IPR001482">
    <property type="entry name" value="T2SS/T4SS_dom"/>
</dbReference>
<feature type="region of interest" description="Disordered" evidence="2">
    <location>
        <begin position="345"/>
        <end position="367"/>
    </location>
</feature>
<dbReference type="RefSeq" id="WP_264490433.1">
    <property type="nucleotide sequence ID" value="NZ_JAPDDT010000024.1"/>
</dbReference>
<gene>
    <name evidence="4" type="ORF">OKA05_27470</name>
</gene>
<name>A0ABT3GS52_9BACT</name>
<feature type="domain" description="AAA+ ATPase" evidence="3">
    <location>
        <begin position="126"/>
        <end position="251"/>
    </location>
</feature>
<evidence type="ECO:0000256" key="2">
    <source>
        <dbReference type="SAM" id="MobiDB-lite"/>
    </source>
</evidence>
<sequence length="367" mass="40473">MSQVREITDYLRQTVELGGSDLHLSAWAPPAARVGGNLVPLEEFLLDPDTTRRLILDTLTEAQRSSLEANLELDYALHLEGVGRFRGNVHLARGSHEAAFRHIPQHIPELGELGHHAVVHDVCTLRRGLVLITGITGSGKSTTLASMVRRISENRSGVIVTIEDPIEFIFTHASCLIKQREVGSDTRGFPIALRQALRQDPDVIVVSELRDLETIRIALTAAETGHLVLATLHTVDAPQSVDRLVDVFPPDQQAQVVTQLAGTLEAIVSQRLIQRADGQGRVLASEVLRANHGIRACIRERKLEQLVGLMEIGFKDGNRTIDQSIGGLLDSGYITREEALFHCREKRTFETPPPDPADAKKPKSIWT</sequence>
<comment type="caution">
    <text evidence="4">The sequence shown here is derived from an EMBL/GenBank/DDBJ whole genome shotgun (WGS) entry which is preliminary data.</text>
</comment>
<dbReference type="SUPFAM" id="SSF52540">
    <property type="entry name" value="P-loop containing nucleoside triphosphate hydrolases"/>
    <property type="match status" value="1"/>
</dbReference>
<organism evidence="4 5">
    <name type="scientific">Luteolibacter arcticus</name>
    <dbReference type="NCBI Taxonomy" id="1581411"/>
    <lineage>
        <taxon>Bacteria</taxon>
        <taxon>Pseudomonadati</taxon>
        <taxon>Verrucomicrobiota</taxon>
        <taxon>Verrucomicrobiia</taxon>
        <taxon>Verrucomicrobiales</taxon>
        <taxon>Verrucomicrobiaceae</taxon>
        <taxon>Luteolibacter</taxon>
    </lineage>
</organism>
<dbReference type="InterPro" id="IPR050921">
    <property type="entry name" value="T4SS_GSP_E_ATPase"/>
</dbReference>
<dbReference type="InterPro" id="IPR003593">
    <property type="entry name" value="AAA+_ATPase"/>
</dbReference>
<accession>A0ABT3GS52</accession>
<protein>
    <submittedName>
        <fullName evidence="4">PilT/PilU family type 4a pilus ATPase</fullName>
    </submittedName>
</protein>
<evidence type="ECO:0000313" key="5">
    <source>
        <dbReference type="Proteomes" id="UP001320876"/>
    </source>
</evidence>
<dbReference type="Gene3D" id="3.30.450.90">
    <property type="match status" value="1"/>
</dbReference>
<dbReference type="Pfam" id="PF00437">
    <property type="entry name" value="T2SSE"/>
    <property type="match status" value="1"/>
</dbReference>
<dbReference type="EMBL" id="JAPDDT010000024">
    <property type="protein sequence ID" value="MCW1926325.1"/>
    <property type="molecule type" value="Genomic_DNA"/>
</dbReference>
<dbReference type="SMART" id="SM00382">
    <property type="entry name" value="AAA"/>
    <property type="match status" value="1"/>
</dbReference>
<reference evidence="4 5" key="1">
    <citation type="submission" date="2022-10" db="EMBL/GenBank/DDBJ databases">
        <title>Luteolibacter arcticus strain CCTCC AB 2014275, whole genome shotgun sequencing project.</title>
        <authorList>
            <person name="Zhao G."/>
            <person name="Shen L."/>
        </authorList>
    </citation>
    <scope>NUCLEOTIDE SEQUENCE [LARGE SCALE GENOMIC DNA]</scope>
    <source>
        <strain evidence="4 5">CCTCC AB 2014275</strain>
    </source>
</reference>
<keyword evidence="5" id="KW-1185">Reference proteome</keyword>
<dbReference type="InterPro" id="IPR006321">
    <property type="entry name" value="PilT/PilU"/>
</dbReference>
<dbReference type="Gene3D" id="3.40.50.300">
    <property type="entry name" value="P-loop containing nucleotide triphosphate hydrolases"/>
    <property type="match status" value="1"/>
</dbReference>
<evidence type="ECO:0000313" key="4">
    <source>
        <dbReference type="EMBL" id="MCW1926325.1"/>
    </source>
</evidence>
<dbReference type="NCBIfam" id="TIGR01420">
    <property type="entry name" value="pilT_fam"/>
    <property type="match status" value="1"/>
</dbReference>
<evidence type="ECO:0000259" key="3">
    <source>
        <dbReference type="SMART" id="SM00382"/>
    </source>
</evidence>
<proteinExistence type="inferred from homology"/>
<dbReference type="CDD" id="cd01131">
    <property type="entry name" value="PilT"/>
    <property type="match status" value="1"/>
</dbReference>
<dbReference type="InterPro" id="IPR027417">
    <property type="entry name" value="P-loop_NTPase"/>
</dbReference>
<dbReference type="PANTHER" id="PTHR30486">
    <property type="entry name" value="TWITCHING MOTILITY PROTEIN PILT"/>
    <property type="match status" value="1"/>
</dbReference>
<evidence type="ECO:0000256" key="1">
    <source>
        <dbReference type="ARBA" id="ARBA00006611"/>
    </source>
</evidence>
<comment type="similarity">
    <text evidence="1">Belongs to the GSP E family.</text>
</comment>